<dbReference type="AlphaFoldDB" id="A0AAV4MDK0"/>
<dbReference type="Proteomes" id="UP001054945">
    <property type="component" value="Unassembled WGS sequence"/>
</dbReference>
<dbReference type="EMBL" id="BPLR01002094">
    <property type="protein sequence ID" value="GIX69915.1"/>
    <property type="molecule type" value="Genomic_DNA"/>
</dbReference>
<protein>
    <submittedName>
        <fullName evidence="2">Uncharacterized protein</fullName>
    </submittedName>
</protein>
<feature type="compositionally biased region" description="Basic residues" evidence="1">
    <location>
        <begin position="8"/>
        <end position="18"/>
    </location>
</feature>
<feature type="region of interest" description="Disordered" evidence="1">
    <location>
        <begin position="1"/>
        <end position="45"/>
    </location>
</feature>
<organism evidence="2 3">
    <name type="scientific">Caerostris extrusa</name>
    <name type="common">Bark spider</name>
    <name type="synonym">Caerostris bankana</name>
    <dbReference type="NCBI Taxonomy" id="172846"/>
    <lineage>
        <taxon>Eukaryota</taxon>
        <taxon>Metazoa</taxon>
        <taxon>Ecdysozoa</taxon>
        <taxon>Arthropoda</taxon>
        <taxon>Chelicerata</taxon>
        <taxon>Arachnida</taxon>
        <taxon>Araneae</taxon>
        <taxon>Araneomorphae</taxon>
        <taxon>Entelegynae</taxon>
        <taxon>Araneoidea</taxon>
        <taxon>Araneidae</taxon>
        <taxon>Caerostris</taxon>
    </lineage>
</organism>
<proteinExistence type="predicted"/>
<evidence type="ECO:0000313" key="3">
    <source>
        <dbReference type="Proteomes" id="UP001054945"/>
    </source>
</evidence>
<reference evidence="2 3" key="1">
    <citation type="submission" date="2021-06" db="EMBL/GenBank/DDBJ databases">
        <title>Caerostris extrusa draft genome.</title>
        <authorList>
            <person name="Kono N."/>
            <person name="Arakawa K."/>
        </authorList>
    </citation>
    <scope>NUCLEOTIDE SEQUENCE [LARGE SCALE GENOMIC DNA]</scope>
</reference>
<gene>
    <name evidence="2" type="ORF">CEXT_58231</name>
</gene>
<name>A0AAV4MDK0_CAEEX</name>
<feature type="region of interest" description="Disordered" evidence="1">
    <location>
        <begin position="62"/>
        <end position="162"/>
    </location>
</feature>
<sequence length="162" mass="18490">MSVAHPSTSRRLRARKIHPGQYADKRKNKNWKYWPEYAKGPVSPSDSKIAWSYWKQTTARVGKMTRRMTASLVPCLPQPQPPPPPQRRQPRPLRHPPPPPLLLPPRNRKRSTPSPSTSISTTSKGSSLERRHAPSTSDQHAYANVPMPMPMPMDMDTMKDDR</sequence>
<accession>A0AAV4MDK0</accession>
<keyword evidence="3" id="KW-1185">Reference proteome</keyword>
<evidence type="ECO:0000256" key="1">
    <source>
        <dbReference type="SAM" id="MobiDB-lite"/>
    </source>
</evidence>
<comment type="caution">
    <text evidence="2">The sequence shown here is derived from an EMBL/GenBank/DDBJ whole genome shotgun (WGS) entry which is preliminary data.</text>
</comment>
<feature type="compositionally biased region" description="Low complexity" evidence="1">
    <location>
        <begin position="112"/>
        <end position="126"/>
    </location>
</feature>
<evidence type="ECO:0000313" key="2">
    <source>
        <dbReference type="EMBL" id="GIX69915.1"/>
    </source>
</evidence>
<feature type="compositionally biased region" description="Pro residues" evidence="1">
    <location>
        <begin position="76"/>
        <end position="87"/>
    </location>
</feature>